<dbReference type="AlphaFoldDB" id="A0A6V8N016"/>
<gene>
    <name evidence="2" type="ORF">GMPD_36700</name>
</gene>
<dbReference type="Proteomes" id="UP000568888">
    <property type="component" value="Unassembled WGS sequence"/>
</dbReference>
<keyword evidence="1" id="KW-0472">Membrane</keyword>
<organism evidence="2 3">
    <name type="scientific">Geomonas paludis</name>
    <dbReference type="NCBI Taxonomy" id="2740185"/>
    <lineage>
        <taxon>Bacteria</taxon>
        <taxon>Pseudomonadati</taxon>
        <taxon>Thermodesulfobacteriota</taxon>
        <taxon>Desulfuromonadia</taxon>
        <taxon>Geobacterales</taxon>
        <taxon>Geobacteraceae</taxon>
        <taxon>Geomonas</taxon>
    </lineage>
</organism>
<feature type="transmembrane region" description="Helical" evidence="1">
    <location>
        <begin position="12"/>
        <end position="31"/>
    </location>
</feature>
<keyword evidence="1" id="KW-0812">Transmembrane</keyword>
<reference evidence="3" key="1">
    <citation type="submission" date="2020-06" db="EMBL/GenBank/DDBJ databases">
        <title>Draft genomic sequecing of Geomonas sp. Red736.</title>
        <authorList>
            <person name="Itoh H."/>
            <person name="Xu Z.X."/>
            <person name="Ushijima N."/>
            <person name="Masuda Y."/>
            <person name="Shiratori Y."/>
            <person name="Senoo K."/>
        </authorList>
    </citation>
    <scope>NUCLEOTIDE SEQUENCE [LARGE SCALE GENOMIC DNA]</scope>
    <source>
        <strain evidence="3">Red736</strain>
    </source>
</reference>
<evidence type="ECO:0000313" key="2">
    <source>
        <dbReference type="EMBL" id="GFO65751.1"/>
    </source>
</evidence>
<sequence length="97" mass="10786">MPDRKRRWKVLLLHTVMLPTLLFAFYFFSLAPKAYQGVDEAVVEKIAKEHGREAKAPLIDPGSGDLLLFAFLGAGVVGGFAAGYYWRQLTGKDKKEG</sequence>
<comment type="caution">
    <text evidence="2">The sequence shown here is derived from an EMBL/GenBank/DDBJ whole genome shotgun (WGS) entry which is preliminary data.</text>
</comment>
<keyword evidence="1" id="KW-1133">Transmembrane helix</keyword>
<evidence type="ECO:0000256" key="1">
    <source>
        <dbReference type="SAM" id="Phobius"/>
    </source>
</evidence>
<evidence type="ECO:0008006" key="4">
    <source>
        <dbReference type="Google" id="ProtNLM"/>
    </source>
</evidence>
<accession>A0A6V8N016</accession>
<proteinExistence type="predicted"/>
<name>A0A6V8N016_9BACT</name>
<protein>
    <recommendedName>
        <fullName evidence="4">Cobalt ABC transporter permease</fullName>
    </recommendedName>
</protein>
<evidence type="ECO:0000313" key="3">
    <source>
        <dbReference type="Proteomes" id="UP000568888"/>
    </source>
</evidence>
<dbReference type="EMBL" id="BLXY01000012">
    <property type="protein sequence ID" value="GFO65751.1"/>
    <property type="molecule type" value="Genomic_DNA"/>
</dbReference>
<feature type="transmembrane region" description="Helical" evidence="1">
    <location>
        <begin position="66"/>
        <end position="86"/>
    </location>
</feature>